<evidence type="ECO:0000256" key="1">
    <source>
        <dbReference type="ARBA" id="ARBA00022603"/>
    </source>
</evidence>
<dbReference type="InterPro" id="IPR036388">
    <property type="entry name" value="WH-like_DNA-bd_sf"/>
</dbReference>
<evidence type="ECO:0000313" key="6">
    <source>
        <dbReference type="EMBL" id="KNG93918.1"/>
    </source>
</evidence>
<dbReference type="InterPro" id="IPR036390">
    <property type="entry name" value="WH_DNA-bd_sf"/>
</dbReference>
<organism evidence="6 7">
    <name type="scientific">Pseudaestuariivita atlantica</name>
    <dbReference type="NCBI Taxonomy" id="1317121"/>
    <lineage>
        <taxon>Bacteria</taxon>
        <taxon>Pseudomonadati</taxon>
        <taxon>Pseudomonadota</taxon>
        <taxon>Alphaproteobacteria</taxon>
        <taxon>Rhodobacterales</taxon>
        <taxon>Paracoccaceae</taxon>
        <taxon>Pseudaestuariivita</taxon>
    </lineage>
</organism>
<keyword evidence="3" id="KW-0949">S-adenosyl-L-methionine</keyword>
<feature type="domain" description="O-methyltransferase C-terminal" evidence="4">
    <location>
        <begin position="124"/>
        <end position="337"/>
    </location>
</feature>
<accession>A0A0L1JR95</accession>
<dbReference type="GO" id="GO:0032259">
    <property type="term" value="P:methylation"/>
    <property type="evidence" value="ECO:0007669"/>
    <property type="project" value="UniProtKB-KW"/>
</dbReference>
<dbReference type="GO" id="GO:0046983">
    <property type="term" value="F:protein dimerization activity"/>
    <property type="evidence" value="ECO:0007669"/>
    <property type="project" value="InterPro"/>
</dbReference>
<dbReference type="SUPFAM" id="SSF53335">
    <property type="entry name" value="S-adenosyl-L-methionine-dependent methyltransferases"/>
    <property type="match status" value="1"/>
</dbReference>
<dbReference type="SUPFAM" id="SSF46785">
    <property type="entry name" value="Winged helix' DNA-binding domain"/>
    <property type="match status" value="1"/>
</dbReference>
<dbReference type="STRING" id="1317121.ATO11_11150"/>
<evidence type="ECO:0000259" key="4">
    <source>
        <dbReference type="Pfam" id="PF00891"/>
    </source>
</evidence>
<dbReference type="Proteomes" id="UP000036938">
    <property type="component" value="Unassembled WGS sequence"/>
</dbReference>
<evidence type="ECO:0000256" key="2">
    <source>
        <dbReference type="ARBA" id="ARBA00022679"/>
    </source>
</evidence>
<dbReference type="Gene3D" id="1.10.10.10">
    <property type="entry name" value="Winged helix-like DNA-binding domain superfamily/Winged helix DNA-binding domain"/>
    <property type="match status" value="1"/>
</dbReference>
<gene>
    <name evidence="6" type="ORF">ATO11_11150</name>
</gene>
<dbReference type="Pfam" id="PF00891">
    <property type="entry name" value="Methyltransf_2"/>
    <property type="match status" value="1"/>
</dbReference>
<dbReference type="AlphaFoldDB" id="A0A0L1JR95"/>
<dbReference type="InterPro" id="IPR016461">
    <property type="entry name" value="COMT-like"/>
</dbReference>
<proteinExistence type="predicted"/>
<protein>
    <submittedName>
        <fullName evidence="6">SAM-dependent methyltransferase</fullName>
    </submittedName>
</protein>
<dbReference type="EMBL" id="AQQZ01000004">
    <property type="protein sequence ID" value="KNG93918.1"/>
    <property type="molecule type" value="Genomic_DNA"/>
</dbReference>
<dbReference type="GO" id="GO:0008171">
    <property type="term" value="F:O-methyltransferase activity"/>
    <property type="evidence" value="ECO:0007669"/>
    <property type="project" value="InterPro"/>
</dbReference>
<keyword evidence="2 6" id="KW-0808">Transferase</keyword>
<dbReference type="Gene3D" id="3.40.50.150">
    <property type="entry name" value="Vaccinia Virus protein VP39"/>
    <property type="match status" value="1"/>
</dbReference>
<dbReference type="InterPro" id="IPR029063">
    <property type="entry name" value="SAM-dependent_MTases_sf"/>
</dbReference>
<evidence type="ECO:0000256" key="3">
    <source>
        <dbReference type="ARBA" id="ARBA00022691"/>
    </source>
</evidence>
<sequence length="359" mass="39506">MNRLVARPGFQRWAAKFPLTRRFATRDGADMFGLVQGFVQSQVLMALVRLDLPQTLLDGPRTVESLARLTDIPEPRMHVLSDAAIAMGLFKRQRDGRVNLARKGAALVGVPGLQAMIRHHDVLYRDLADPVAFFKGPDDTELARFWPYVFGGGTDIPKDDARIYTDLMAQSQRLVAADTLDAVSLRGVRCLMDVGGGSGVFLEEAASRNRDLQLMLFDLPNVVEEVPSRLTDVARAGRLTITPGSFKTGPLPNGADAISLIRVLYDHSDATVMQLLKKAYDALPEKGRLIVSEPMSGGDSPDSITDVYFAIYTMAMQTGRVRSAERIAGMCREAGFSNLRIHRPRRSYVTQAVSAIKDT</sequence>
<comment type="caution">
    <text evidence="6">The sequence shown here is derived from an EMBL/GenBank/DDBJ whole genome shotgun (WGS) entry which is preliminary data.</text>
</comment>
<feature type="domain" description="O-methyltransferase dimerisation" evidence="5">
    <location>
        <begin position="34"/>
        <end position="96"/>
    </location>
</feature>
<keyword evidence="1 6" id="KW-0489">Methyltransferase</keyword>
<dbReference type="InterPro" id="IPR012967">
    <property type="entry name" value="COMT_dimerisation"/>
</dbReference>
<dbReference type="PANTHER" id="PTHR43712">
    <property type="entry name" value="PUTATIVE (AFU_ORTHOLOGUE AFUA_4G14580)-RELATED"/>
    <property type="match status" value="1"/>
</dbReference>
<dbReference type="PROSITE" id="PS51683">
    <property type="entry name" value="SAM_OMT_II"/>
    <property type="match status" value="1"/>
</dbReference>
<evidence type="ECO:0000313" key="7">
    <source>
        <dbReference type="Proteomes" id="UP000036938"/>
    </source>
</evidence>
<reference evidence="6 7" key="1">
    <citation type="journal article" date="2015" name="Int. J. Syst. Evol. Microbiol.">
        <title>Aestuariivita atlantica sp. nov., isolated from deep sea sediment of the Atlantic Ocean.</title>
        <authorList>
            <person name="Li G."/>
            <person name="Lai Q."/>
            <person name="Du Y."/>
            <person name="Liu X."/>
            <person name="Sun F."/>
            <person name="Shao Z."/>
        </authorList>
    </citation>
    <scope>NUCLEOTIDE SEQUENCE [LARGE SCALE GENOMIC DNA]</scope>
    <source>
        <strain evidence="6 7">22II-S11-z3</strain>
    </source>
</reference>
<evidence type="ECO:0000259" key="5">
    <source>
        <dbReference type="Pfam" id="PF08100"/>
    </source>
</evidence>
<keyword evidence="7" id="KW-1185">Reference proteome</keyword>
<dbReference type="PATRIC" id="fig|1317121.7.peg.2907"/>
<dbReference type="Pfam" id="PF08100">
    <property type="entry name" value="Dimerisation"/>
    <property type="match status" value="1"/>
</dbReference>
<dbReference type="PANTHER" id="PTHR43712:SF2">
    <property type="entry name" value="O-METHYLTRANSFERASE CICE"/>
    <property type="match status" value="1"/>
</dbReference>
<dbReference type="InterPro" id="IPR001077">
    <property type="entry name" value="COMT_C"/>
</dbReference>
<name>A0A0L1JR95_9RHOB</name>